<proteinExistence type="predicted"/>
<evidence type="ECO:0000313" key="2">
    <source>
        <dbReference type="Proteomes" id="UP000694383"/>
    </source>
</evidence>
<dbReference type="InterPro" id="IPR043128">
    <property type="entry name" value="Rev_trsase/Diguanyl_cyclase"/>
</dbReference>
<sequence length="146" mass="16492">MTVLPRDLEGCISGIQTLQNWLSRLEQTPQFRTPYPSHMIQLGSPEPFDGSAEDCRAFLTSCRLHFDFNPSEFASEQSKVAFALSFLTGRAVLDWPVPSGRKQLQRFLGFANFYRRFIRGFSGVAAPLHKLTSAQVCFVWNEGADK</sequence>
<accession>A0A8C7XIC2</accession>
<protein>
    <recommendedName>
        <fullName evidence="3">DUF4939 domain-containing protein</fullName>
    </recommendedName>
</protein>
<dbReference type="SUPFAM" id="SSF56672">
    <property type="entry name" value="DNA/RNA polymerases"/>
    <property type="match status" value="1"/>
</dbReference>
<reference evidence="1" key="2">
    <citation type="submission" date="2025-09" db="UniProtKB">
        <authorList>
            <consortium name="Ensembl"/>
        </authorList>
    </citation>
    <scope>IDENTIFICATION</scope>
</reference>
<name>A0A8C7XIC2_9TELE</name>
<organism evidence="1 2">
    <name type="scientific">Oryzias sinensis</name>
    <name type="common">Chinese medaka</name>
    <dbReference type="NCBI Taxonomy" id="183150"/>
    <lineage>
        <taxon>Eukaryota</taxon>
        <taxon>Metazoa</taxon>
        <taxon>Chordata</taxon>
        <taxon>Craniata</taxon>
        <taxon>Vertebrata</taxon>
        <taxon>Euteleostomi</taxon>
        <taxon>Actinopterygii</taxon>
        <taxon>Neopterygii</taxon>
        <taxon>Teleostei</taxon>
        <taxon>Neoteleostei</taxon>
        <taxon>Acanthomorphata</taxon>
        <taxon>Ovalentaria</taxon>
        <taxon>Atherinomorphae</taxon>
        <taxon>Beloniformes</taxon>
        <taxon>Adrianichthyidae</taxon>
        <taxon>Oryziinae</taxon>
        <taxon>Oryzias</taxon>
    </lineage>
</organism>
<dbReference type="InterPro" id="IPR043502">
    <property type="entry name" value="DNA/RNA_pol_sf"/>
</dbReference>
<dbReference type="GeneTree" id="ENSGT01030000234793"/>
<dbReference type="InterPro" id="IPR050951">
    <property type="entry name" value="Retrovirus_Pol_polyprotein"/>
</dbReference>
<reference evidence="1" key="1">
    <citation type="submission" date="2025-08" db="UniProtKB">
        <authorList>
            <consortium name="Ensembl"/>
        </authorList>
    </citation>
    <scope>IDENTIFICATION</scope>
</reference>
<dbReference type="Gene3D" id="3.30.70.270">
    <property type="match status" value="1"/>
</dbReference>
<evidence type="ECO:0000313" key="1">
    <source>
        <dbReference type="Ensembl" id="ENSOSIP00000013984.1"/>
    </source>
</evidence>
<dbReference type="AlphaFoldDB" id="A0A8C7XIC2"/>
<dbReference type="PANTHER" id="PTHR37984">
    <property type="entry name" value="PROTEIN CBG26694"/>
    <property type="match status" value="1"/>
</dbReference>
<dbReference type="PANTHER" id="PTHR37984:SF5">
    <property type="entry name" value="PROTEIN NYNRIN-LIKE"/>
    <property type="match status" value="1"/>
</dbReference>
<evidence type="ECO:0008006" key="3">
    <source>
        <dbReference type="Google" id="ProtNLM"/>
    </source>
</evidence>
<keyword evidence="2" id="KW-1185">Reference proteome</keyword>
<dbReference type="Proteomes" id="UP000694383">
    <property type="component" value="Unplaced"/>
</dbReference>
<dbReference type="Ensembl" id="ENSOSIT00000014789.1">
    <property type="protein sequence ID" value="ENSOSIP00000013984.1"/>
    <property type="gene ID" value="ENSOSIG00000007975.1"/>
</dbReference>